<dbReference type="EMBL" id="JABWMJ010000018">
    <property type="protein sequence ID" value="NUZ08864.1"/>
    <property type="molecule type" value="Genomic_DNA"/>
</dbReference>
<name>A0A7Y6NT76_9BURK</name>
<keyword evidence="2" id="KW-1185">Reference proteome</keyword>
<comment type="caution">
    <text evidence="1">The sequence shown here is derived from an EMBL/GenBank/DDBJ whole genome shotgun (WGS) entry which is preliminary data.</text>
</comment>
<proteinExistence type="predicted"/>
<dbReference type="RefSeq" id="WP_176071721.1">
    <property type="nucleotide sequence ID" value="NZ_JABWMJ010000018.1"/>
</dbReference>
<protein>
    <submittedName>
        <fullName evidence="1">Uncharacterized protein</fullName>
    </submittedName>
</protein>
<reference evidence="1 2" key="1">
    <citation type="submission" date="2020-06" db="EMBL/GenBank/DDBJ databases">
        <title>Schlegella sp. ID0723 isolated from air conditioner.</title>
        <authorList>
            <person name="Kim D.Y."/>
            <person name="Kim D.-U."/>
        </authorList>
    </citation>
    <scope>NUCLEOTIDE SEQUENCE [LARGE SCALE GENOMIC DNA]</scope>
    <source>
        <strain evidence="1 2">ID0723</strain>
    </source>
</reference>
<evidence type="ECO:0000313" key="2">
    <source>
        <dbReference type="Proteomes" id="UP000529637"/>
    </source>
</evidence>
<organism evidence="1 2">
    <name type="scientific">Piscinibacter koreensis</name>
    <dbReference type="NCBI Taxonomy" id="2742824"/>
    <lineage>
        <taxon>Bacteria</taxon>
        <taxon>Pseudomonadati</taxon>
        <taxon>Pseudomonadota</taxon>
        <taxon>Betaproteobacteria</taxon>
        <taxon>Burkholderiales</taxon>
        <taxon>Sphaerotilaceae</taxon>
        <taxon>Piscinibacter</taxon>
    </lineage>
</organism>
<gene>
    <name evidence="1" type="ORF">HQN59_24265</name>
</gene>
<evidence type="ECO:0000313" key="1">
    <source>
        <dbReference type="EMBL" id="NUZ08864.1"/>
    </source>
</evidence>
<dbReference type="AlphaFoldDB" id="A0A7Y6NT76"/>
<dbReference type="Proteomes" id="UP000529637">
    <property type="component" value="Unassembled WGS sequence"/>
</dbReference>
<accession>A0A7Y6NT76</accession>
<sequence length="178" mass="19176">MAALENWDTRQCPSELVRNVLADALGCERAFEGAVATPRKSHMADVRVRVCLRMGHEDADFLRARAKRVGVPLGECVAMLVADASATECGLRPAEQRSALVASTAELATFSRNIGQLSALLRRGGVPAAPEYRAMLDPLVGDVRRHLALASGALADLQLRRGRSAEHPFAVAHMERAP</sequence>